<keyword evidence="4" id="KW-1185">Reference proteome</keyword>
<dbReference type="CDD" id="cd09604">
    <property type="entry name" value="M1_APN_like"/>
    <property type="match status" value="1"/>
</dbReference>
<dbReference type="SUPFAM" id="SSF55486">
    <property type="entry name" value="Metalloproteases ('zincins'), catalytic domain"/>
    <property type="match status" value="1"/>
</dbReference>
<comment type="caution">
    <text evidence="3">The sequence shown here is derived from an EMBL/GenBank/DDBJ whole genome shotgun (WGS) entry which is preliminary data.</text>
</comment>
<gene>
    <name evidence="3" type="ORF">OS145_05745</name>
</gene>
<dbReference type="Pfam" id="PF01433">
    <property type="entry name" value="Peptidase_M1"/>
    <property type="match status" value="1"/>
</dbReference>
<keyword evidence="3" id="KW-0031">Aminopeptidase</keyword>
<keyword evidence="3" id="KW-0378">Hydrolase</keyword>
<sequence>MKLTHLLGVAVASMAVSQAINAQAFDDKFRQLNDDKYRSPNIYRTASGAPGHGYWQQQADYDIQVTLNDDNQSINARSTITYTNNSPDTLRYIWVQLDQNRFKKDSIGPQASATNADRMKKVSFSQMETMMTQEEFPAGYTITDVSDPRGEQMDYIINDTMMRIDLDKPLKSGESIEFNIGWKFNIIEADVLGGRGGYEYFEDDGNYLYEMSQWFPRVAAYYDAEGWQNKQFMGRGEFTLEFGNYEVAITVPADHIVAATGTLQNPDEVLTDEQQQRLEEAETADKPVKIVTQEEALENEKEGTSETKTWVFKADNVRDFAWASSRKFIWDAQGFDNGESDVLAMSFYPEEGNPLWERYSTASIIHTIENYNKYSFAYPYPVAISVNGPVGGMEYPMLTFNGPRPYVNEESGEKYYSKRTKYGLISVIIHEIGHSYFPMIVNSDERQWTWMDEGLNTYLQFLAEQAWEDDYPSWRGEARNITGYMASRNQMPIMTNSESILQFGNNAYGKPATALNILRETIVGRELFDFAFREYSRRWKFKRPTPEDFFRTLEDASGVDLDWFIRGWFYTTDHVDISLDKVNLLTVNTQDPEVEKAWKKKVDQQDPKSITAIRNEDMVKKIAQQEHLRDFYNENDEYTVTNADRNEYK</sequence>
<dbReference type="EMBL" id="AAMX01000052">
    <property type="protein sequence ID" value="EAQ30796.1"/>
    <property type="molecule type" value="Genomic_DNA"/>
</dbReference>
<dbReference type="GO" id="GO:0004177">
    <property type="term" value="F:aminopeptidase activity"/>
    <property type="evidence" value="ECO:0007669"/>
    <property type="project" value="UniProtKB-KW"/>
</dbReference>
<dbReference type="InterPro" id="IPR050344">
    <property type="entry name" value="Peptidase_M1_aminopeptidases"/>
</dbReference>
<name>A0ABP2CMF8_9GAMM</name>
<dbReference type="Gene3D" id="1.10.390.10">
    <property type="entry name" value="Neutral Protease Domain 2"/>
    <property type="match status" value="1"/>
</dbReference>
<evidence type="ECO:0000256" key="1">
    <source>
        <dbReference type="SAM" id="SignalP"/>
    </source>
</evidence>
<feature type="signal peptide" evidence="1">
    <location>
        <begin position="1"/>
        <end position="24"/>
    </location>
</feature>
<dbReference type="InterPro" id="IPR014782">
    <property type="entry name" value="Peptidase_M1_dom"/>
</dbReference>
<accession>A0ABP2CMF8</accession>
<evidence type="ECO:0000313" key="4">
    <source>
        <dbReference type="Proteomes" id="UP000016543"/>
    </source>
</evidence>
<dbReference type="PANTHER" id="PTHR11533:SF174">
    <property type="entry name" value="PUROMYCIN-SENSITIVE AMINOPEPTIDASE-RELATED"/>
    <property type="match status" value="1"/>
</dbReference>
<proteinExistence type="predicted"/>
<dbReference type="RefSeq" id="WP_006957010.1">
    <property type="nucleotide sequence ID" value="NZ_CH672411.1"/>
</dbReference>
<dbReference type="Proteomes" id="UP000016543">
    <property type="component" value="Unassembled WGS sequence"/>
</dbReference>
<feature type="non-terminal residue" evidence="3">
    <location>
        <position position="649"/>
    </location>
</feature>
<dbReference type="InterPro" id="IPR027268">
    <property type="entry name" value="Peptidase_M4/M1_CTD_sf"/>
</dbReference>
<evidence type="ECO:0000259" key="2">
    <source>
        <dbReference type="Pfam" id="PF01433"/>
    </source>
</evidence>
<feature type="domain" description="Peptidase M1 membrane alanine aminopeptidase" evidence="2">
    <location>
        <begin position="361"/>
        <end position="568"/>
    </location>
</feature>
<reference evidence="3 4" key="1">
    <citation type="submission" date="2006-01" db="EMBL/GenBank/DDBJ databases">
        <authorList>
            <person name="Brettar I."/>
            <person name="Hofle M."/>
            <person name="Ferriera S."/>
            <person name="Johnson J."/>
            <person name="Kravitz S."/>
            <person name="Halpern A."/>
            <person name="Remington K."/>
            <person name="Beeson K."/>
            <person name="Tran B."/>
            <person name="Rogers Y.-H."/>
            <person name="Friedman R."/>
            <person name="Venter J.C."/>
        </authorList>
    </citation>
    <scope>NUCLEOTIDE SEQUENCE [LARGE SCALE GENOMIC DNA]</scope>
    <source>
        <strain evidence="3 4">OS145</strain>
    </source>
</reference>
<organism evidence="3 4">
    <name type="scientific">Idiomarina baltica OS145</name>
    <dbReference type="NCBI Taxonomy" id="314276"/>
    <lineage>
        <taxon>Bacteria</taxon>
        <taxon>Pseudomonadati</taxon>
        <taxon>Pseudomonadota</taxon>
        <taxon>Gammaproteobacteria</taxon>
        <taxon>Alteromonadales</taxon>
        <taxon>Idiomarinaceae</taxon>
        <taxon>Idiomarina</taxon>
    </lineage>
</organism>
<keyword evidence="1" id="KW-0732">Signal</keyword>
<keyword evidence="3" id="KW-0645">Protease</keyword>
<protein>
    <submittedName>
        <fullName evidence="3">Zn-dependent aminopeptidase</fullName>
    </submittedName>
</protein>
<feature type="chain" id="PRO_5045509907" evidence="1">
    <location>
        <begin position="25"/>
        <end position="649"/>
    </location>
</feature>
<evidence type="ECO:0000313" key="3">
    <source>
        <dbReference type="EMBL" id="EAQ30796.1"/>
    </source>
</evidence>
<dbReference type="PANTHER" id="PTHR11533">
    <property type="entry name" value="PROTEASE M1 ZINC METALLOPROTEASE"/>
    <property type="match status" value="1"/>
</dbReference>